<dbReference type="Pfam" id="PF04547">
    <property type="entry name" value="Anoctamin"/>
    <property type="match status" value="1"/>
</dbReference>
<evidence type="ECO:0000256" key="2">
    <source>
        <dbReference type="ARBA" id="ARBA00022692"/>
    </source>
</evidence>
<feature type="transmembrane region" description="Helical" evidence="6">
    <location>
        <begin position="625"/>
        <end position="642"/>
    </location>
</feature>
<accession>A0A168PDQ2</accession>
<dbReference type="AlphaFoldDB" id="A0A168PDQ2"/>
<organism evidence="9">
    <name type="scientific">Absidia glauca</name>
    <name type="common">Pin mould</name>
    <dbReference type="NCBI Taxonomy" id="4829"/>
    <lineage>
        <taxon>Eukaryota</taxon>
        <taxon>Fungi</taxon>
        <taxon>Fungi incertae sedis</taxon>
        <taxon>Mucoromycota</taxon>
        <taxon>Mucoromycotina</taxon>
        <taxon>Mucoromycetes</taxon>
        <taxon>Mucorales</taxon>
        <taxon>Cunninghamellaceae</taxon>
        <taxon>Absidia</taxon>
    </lineage>
</organism>
<name>A0A168PDQ2_ABSGL</name>
<dbReference type="GO" id="GO:0016020">
    <property type="term" value="C:membrane"/>
    <property type="evidence" value="ECO:0007669"/>
    <property type="project" value="UniProtKB-SubCell"/>
</dbReference>
<comment type="subcellular location">
    <subcellularLocation>
        <location evidence="1">Membrane</location>
        <topology evidence="1">Multi-pass membrane protein</topology>
    </subcellularLocation>
</comment>
<sequence>MTTDPEATIRPFSHLFPSMVAKTPDIDSGEQPPFNSPAHGKDAPLDTPPVINHGVDYVIVFRYPIKSSDDRLQLEQKVVDGFEALATKLTHAQLFFEVKQGQERGTLLVLVGCPQARLYAEYKAQRARDFLLGITVESTDLVPTNSNKDDLSASSPLRQGFTEAVRLQLIYDILTSSEKAGGADISPHVDPFVDSIMPLHNDNFNKKWISTWSKKWLIDNDDLCNIRNHFGEKIAFYFAFVQFYFLWLMIPAGLGVLVYFTHSNTLSIWYSISMLVWGITFTEMWKRKQMELAVQWGVLNCSKHEKQMSAFKGDKTVPDQITGEERPFVPAWKIILRRALTLPAVALGAAFLMVIVGLVFVLQLFLHEYYTGPFQKFLHYAPTIGYVLLIPTMSGIYSKWVRLLTNWEMHQTETSWEYNYTQKIFVANFLVSYLSLFFIAWIYIPFGDHVLPYLNEFNVSHDHKKVDFQRLQDQLVYFIVTGQIVGFLTEMVLPYAMSWAMPKVKNISTKLVHSVSSKTDVGDNINSNTTPDIALSPEENLDFTKKLDRETGLEEYNIYTDYVEMVIQFGYVAMFSPVWPLTALCCVANNWVELRSDAVKICKYTRRPIPLRAENIGPWLRNMETIVWLSSITMGSFAYLFHPTTDLHSSYVPLYTLMAILLSEHLFAGLRLAIQSIISVIPSWPDLRIKKEDYMIKRNWLQRLDGSNSNISPKTLDEKITHDPMAKHWSKGMDSESRAEAAIRLVRNQFKSG</sequence>
<dbReference type="FunCoup" id="A0A168PDQ2">
    <property type="interactions" value="93"/>
</dbReference>
<dbReference type="InterPro" id="IPR049456">
    <property type="entry name" value="Anoctamin_N_fung"/>
</dbReference>
<evidence type="ECO:0000256" key="1">
    <source>
        <dbReference type="ARBA" id="ARBA00004141"/>
    </source>
</evidence>
<feature type="domain" description="Anoctamin transmembrane" evidence="7">
    <location>
        <begin position="226"/>
        <end position="692"/>
    </location>
</feature>
<dbReference type="STRING" id="4829.A0A168PDQ2"/>
<evidence type="ECO:0000256" key="3">
    <source>
        <dbReference type="ARBA" id="ARBA00022989"/>
    </source>
</evidence>
<feature type="domain" description="Anoctamin alpha-beta plait" evidence="8">
    <location>
        <begin position="54"/>
        <end position="190"/>
    </location>
</feature>
<protein>
    <recommendedName>
        <fullName evidence="11">Anoctamin dimerisation domain-containing protein</fullName>
    </recommendedName>
</protein>
<dbReference type="OMA" id="YNGPLKT"/>
<dbReference type="InParanoid" id="A0A168PDQ2"/>
<dbReference type="GO" id="GO:0032541">
    <property type="term" value="C:cortical endoplasmic reticulum"/>
    <property type="evidence" value="ECO:0007669"/>
    <property type="project" value="TreeGrafter"/>
</dbReference>
<evidence type="ECO:0000256" key="6">
    <source>
        <dbReference type="SAM" id="Phobius"/>
    </source>
</evidence>
<dbReference type="EMBL" id="LT553750">
    <property type="protein sequence ID" value="SAM02205.1"/>
    <property type="molecule type" value="Genomic_DNA"/>
</dbReference>
<reference evidence="9" key="1">
    <citation type="submission" date="2016-04" db="EMBL/GenBank/DDBJ databases">
        <authorList>
            <person name="Evans L.H."/>
            <person name="Alamgir A."/>
            <person name="Owens N."/>
            <person name="Weber N.D."/>
            <person name="Virtaneva K."/>
            <person name="Barbian K."/>
            <person name="Babar A."/>
            <person name="Rosenke K."/>
        </authorList>
    </citation>
    <scope>NUCLEOTIDE SEQUENCE [LARGE SCALE GENOMIC DNA]</scope>
    <source>
        <strain evidence="9">CBS 101.48</strain>
    </source>
</reference>
<dbReference type="Pfam" id="PF20877">
    <property type="entry name" value="Anoctamin_N"/>
    <property type="match status" value="1"/>
</dbReference>
<evidence type="ECO:0000256" key="5">
    <source>
        <dbReference type="SAM" id="MobiDB-lite"/>
    </source>
</evidence>
<dbReference type="PANTHER" id="PTHR12308:SF73">
    <property type="entry name" value="ANOCTAMIN"/>
    <property type="match status" value="1"/>
</dbReference>
<feature type="transmembrane region" description="Helical" evidence="6">
    <location>
        <begin position="424"/>
        <end position="444"/>
    </location>
</feature>
<evidence type="ECO:0000313" key="10">
    <source>
        <dbReference type="Proteomes" id="UP000078561"/>
    </source>
</evidence>
<dbReference type="Proteomes" id="UP000078561">
    <property type="component" value="Unassembled WGS sequence"/>
</dbReference>
<evidence type="ECO:0000259" key="7">
    <source>
        <dbReference type="Pfam" id="PF04547"/>
    </source>
</evidence>
<feature type="transmembrane region" description="Helical" evidence="6">
    <location>
        <begin position="475"/>
        <end position="496"/>
    </location>
</feature>
<feature type="transmembrane region" description="Helical" evidence="6">
    <location>
        <begin position="340"/>
        <end position="365"/>
    </location>
</feature>
<dbReference type="OrthoDB" id="296386at2759"/>
<feature type="transmembrane region" description="Helical" evidence="6">
    <location>
        <begin position="235"/>
        <end position="260"/>
    </location>
</feature>
<evidence type="ECO:0000313" key="9">
    <source>
        <dbReference type="EMBL" id="SAM02205.1"/>
    </source>
</evidence>
<evidence type="ECO:0008006" key="11">
    <source>
        <dbReference type="Google" id="ProtNLM"/>
    </source>
</evidence>
<dbReference type="PANTHER" id="PTHR12308">
    <property type="entry name" value="ANOCTAMIN"/>
    <property type="match status" value="1"/>
</dbReference>
<dbReference type="InterPro" id="IPR007632">
    <property type="entry name" value="Anoctamin"/>
</dbReference>
<keyword evidence="4 6" id="KW-0472">Membrane</keyword>
<keyword evidence="3 6" id="KW-1133">Transmembrane helix</keyword>
<dbReference type="GO" id="GO:0005254">
    <property type="term" value="F:chloride channel activity"/>
    <property type="evidence" value="ECO:0007669"/>
    <property type="project" value="TreeGrafter"/>
</dbReference>
<proteinExistence type="predicted"/>
<keyword evidence="10" id="KW-1185">Reference proteome</keyword>
<feature type="region of interest" description="Disordered" evidence="5">
    <location>
        <begin position="24"/>
        <end position="47"/>
    </location>
</feature>
<feature type="transmembrane region" description="Helical" evidence="6">
    <location>
        <begin position="377"/>
        <end position="397"/>
    </location>
</feature>
<feature type="transmembrane region" description="Helical" evidence="6">
    <location>
        <begin position="266"/>
        <end position="285"/>
    </location>
</feature>
<evidence type="ECO:0000259" key="8">
    <source>
        <dbReference type="Pfam" id="PF20877"/>
    </source>
</evidence>
<keyword evidence="2 6" id="KW-0812">Transmembrane</keyword>
<feature type="transmembrane region" description="Helical" evidence="6">
    <location>
        <begin position="654"/>
        <end position="674"/>
    </location>
</feature>
<gene>
    <name evidence="9" type="primary">ABSGL_07976.1 scaffold 9429</name>
</gene>
<evidence type="ECO:0000256" key="4">
    <source>
        <dbReference type="ARBA" id="ARBA00023136"/>
    </source>
</evidence>
<dbReference type="InterPro" id="IPR049452">
    <property type="entry name" value="Anoctamin_TM"/>
</dbReference>